<evidence type="ECO:0000313" key="2">
    <source>
        <dbReference type="EMBL" id="MED6194106.1"/>
    </source>
</evidence>
<comment type="caution">
    <text evidence="2">The sequence shown here is derived from an EMBL/GenBank/DDBJ whole genome shotgun (WGS) entry which is preliminary data.</text>
</comment>
<dbReference type="Proteomes" id="UP001341840">
    <property type="component" value="Unassembled WGS sequence"/>
</dbReference>
<sequence length="212" mass="23830">MCQKEAQNLLSTADGEYIMYADRGRVTNLKKNNEYEHSSELSKKSTQNGQRLLKDYELADLMDLAKTNKVKKLEFTKTRRVRMSFNEENKDGPPQNWYNKKAQQGPNKNNNTNHIGHCCRKTGSNAKTSPTYVGHGPCPNSTNVCSSSQNNASKENGEGTSNVDYNHHNYLEDPYGYGNHYTPYAGTEPQSQPLPPPQPTPTLLVCHSCIIM</sequence>
<protein>
    <submittedName>
        <fullName evidence="2">Uncharacterized protein</fullName>
    </submittedName>
</protein>
<feature type="region of interest" description="Disordered" evidence="1">
    <location>
        <begin position="86"/>
        <end position="114"/>
    </location>
</feature>
<feature type="compositionally biased region" description="Polar residues" evidence="1">
    <location>
        <begin position="96"/>
        <end position="114"/>
    </location>
</feature>
<accession>A0ABU6X8F5</accession>
<organism evidence="2 3">
    <name type="scientific">Stylosanthes scabra</name>
    <dbReference type="NCBI Taxonomy" id="79078"/>
    <lineage>
        <taxon>Eukaryota</taxon>
        <taxon>Viridiplantae</taxon>
        <taxon>Streptophyta</taxon>
        <taxon>Embryophyta</taxon>
        <taxon>Tracheophyta</taxon>
        <taxon>Spermatophyta</taxon>
        <taxon>Magnoliopsida</taxon>
        <taxon>eudicotyledons</taxon>
        <taxon>Gunneridae</taxon>
        <taxon>Pentapetalae</taxon>
        <taxon>rosids</taxon>
        <taxon>fabids</taxon>
        <taxon>Fabales</taxon>
        <taxon>Fabaceae</taxon>
        <taxon>Papilionoideae</taxon>
        <taxon>50 kb inversion clade</taxon>
        <taxon>dalbergioids sensu lato</taxon>
        <taxon>Dalbergieae</taxon>
        <taxon>Pterocarpus clade</taxon>
        <taxon>Stylosanthes</taxon>
    </lineage>
</organism>
<gene>
    <name evidence="2" type="ORF">PIB30_025491</name>
</gene>
<dbReference type="EMBL" id="JASCZI010211542">
    <property type="protein sequence ID" value="MED6194106.1"/>
    <property type="molecule type" value="Genomic_DNA"/>
</dbReference>
<proteinExistence type="predicted"/>
<name>A0ABU6X8F5_9FABA</name>
<evidence type="ECO:0000256" key="1">
    <source>
        <dbReference type="SAM" id="MobiDB-lite"/>
    </source>
</evidence>
<keyword evidence="3" id="KW-1185">Reference proteome</keyword>
<reference evidence="2 3" key="1">
    <citation type="journal article" date="2023" name="Plants (Basel)">
        <title>Bridging the Gap: Combining Genomics and Transcriptomics Approaches to Understand Stylosanthes scabra, an Orphan Legume from the Brazilian Caatinga.</title>
        <authorList>
            <person name="Ferreira-Neto J.R.C."/>
            <person name="da Silva M.D."/>
            <person name="Binneck E."/>
            <person name="de Melo N.F."/>
            <person name="da Silva R.H."/>
            <person name="de Melo A.L.T.M."/>
            <person name="Pandolfi V."/>
            <person name="Bustamante F.O."/>
            <person name="Brasileiro-Vidal A.C."/>
            <person name="Benko-Iseppon A.M."/>
        </authorList>
    </citation>
    <scope>NUCLEOTIDE SEQUENCE [LARGE SCALE GENOMIC DNA]</scope>
    <source>
        <tissue evidence="2">Leaves</tissue>
    </source>
</reference>
<evidence type="ECO:0000313" key="3">
    <source>
        <dbReference type="Proteomes" id="UP001341840"/>
    </source>
</evidence>